<name>A0AAE0YCI8_9GAST</name>
<dbReference type="EMBL" id="JAWDGP010006457">
    <property type="protein sequence ID" value="KAK3740864.1"/>
    <property type="molecule type" value="Genomic_DNA"/>
</dbReference>
<reference evidence="1" key="1">
    <citation type="journal article" date="2023" name="G3 (Bethesda)">
        <title>A reference genome for the long-term kleptoplast-retaining sea slug Elysia crispata morphotype clarki.</title>
        <authorList>
            <person name="Eastman K.E."/>
            <person name="Pendleton A.L."/>
            <person name="Shaikh M.A."/>
            <person name="Suttiyut T."/>
            <person name="Ogas R."/>
            <person name="Tomko P."/>
            <person name="Gavelis G."/>
            <person name="Widhalm J.R."/>
            <person name="Wisecaver J.H."/>
        </authorList>
    </citation>
    <scope>NUCLEOTIDE SEQUENCE</scope>
    <source>
        <strain evidence="1">ECLA1</strain>
    </source>
</reference>
<organism evidence="1 2">
    <name type="scientific">Elysia crispata</name>
    <name type="common">lettuce slug</name>
    <dbReference type="NCBI Taxonomy" id="231223"/>
    <lineage>
        <taxon>Eukaryota</taxon>
        <taxon>Metazoa</taxon>
        <taxon>Spiralia</taxon>
        <taxon>Lophotrochozoa</taxon>
        <taxon>Mollusca</taxon>
        <taxon>Gastropoda</taxon>
        <taxon>Heterobranchia</taxon>
        <taxon>Euthyneura</taxon>
        <taxon>Panpulmonata</taxon>
        <taxon>Sacoglossa</taxon>
        <taxon>Placobranchoidea</taxon>
        <taxon>Plakobranchidae</taxon>
        <taxon>Elysia</taxon>
    </lineage>
</organism>
<gene>
    <name evidence="1" type="ORF">RRG08_011326</name>
</gene>
<dbReference type="Proteomes" id="UP001283361">
    <property type="component" value="Unassembled WGS sequence"/>
</dbReference>
<sequence>MILHSYYIIKSVDNIGQRNEYHPFLDLDRITVLKIWKLTKVPFRSRFLNLTIALTNSFKTVSRYLSISC</sequence>
<evidence type="ECO:0000313" key="2">
    <source>
        <dbReference type="Proteomes" id="UP001283361"/>
    </source>
</evidence>
<accession>A0AAE0YCI8</accession>
<dbReference type="AlphaFoldDB" id="A0AAE0YCI8"/>
<comment type="caution">
    <text evidence="1">The sequence shown here is derived from an EMBL/GenBank/DDBJ whole genome shotgun (WGS) entry which is preliminary data.</text>
</comment>
<evidence type="ECO:0000313" key="1">
    <source>
        <dbReference type="EMBL" id="KAK3740864.1"/>
    </source>
</evidence>
<protein>
    <submittedName>
        <fullName evidence="1">Uncharacterized protein</fullName>
    </submittedName>
</protein>
<proteinExistence type="predicted"/>
<keyword evidence="2" id="KW-1185">Reference proteome</keyword>